<reference evidence="1 2" key="1">
    <citation type="submission" date="2021-06" db="EMBL/GenBank/DDBJ databases">
        <authorList>
            <person name="Palmer J.M."/>
        </authorList>
    </citation>
    <scope>NUCLEOTIDE SEQUENCE [LARGE SCALE GENOMIC DNA]</scope>
    <source>
        <strain evidence="2">if_2019</strain>
        <tissue evidence="1">Muscle</tissue>
    </source>
</reference>
<sequence>MSVAFIERISRYCHREADVWFRNVRVLCLLFASDVVLLDSPGHGLQSAVEGFKAECKSARKRPHPHGAEDGIRTEKFHPKDEITQSKRSCNRCCNTYATSVSAAVSLQQK</sequence>
<dbReference type="EMBL" id="JAHRIQ010024054">
    <property type="protein sequence ID" value="MEQ2228711.1"/>
    <property type="molecule type" value="Genomic_DNA"/>
</dbReference>
<comment type="caution">
    <text evidence="1">The sequence shown here is derived from an EMBL/GenBank/DDBJ whole genome shotgun (WGS) entry which is preliminary data.</text>
</comment>
<name>A0ABV0T9I5_9TELE</name>
<evidence type="ECO:0000313" key="1">
    <source>
        <dbReference type="EMBL" id="MEQ2228711.1"/>
    </source>
</evidence>
<organism evidence="1 2">
    <name type="scientific">Ilyodon furcidens</name>
    <name type="common">goldbreast splitfin</name>
    <dbReference type="NCBI Taxonomy" id="33524"/>
    <lineage>
        <taxon>Eukaryota</taxon>
        <taxon>Metazoa</taxon>
        <taxon>Chordata</taxon>
        <taxon>Craniata</taxon>
        <taxon>Vertebrata</taxon>
        <taxon>Euteleostomi</taxon>
        <taxon>Actinopterygii</taxon>
        <taxon>Neopterygii</taxon>
        <taxon>Teleostei</taxon>
        <taxon>Neoteleostei</taxon>
        <taxon>Acanthomorphata</taxon>
        <taxon>Ovalentaria</taxon>
        <taxon>Atherinomorphae</taxon>
        <taxon>Cyprinodontiformes</taxon>
        <taxon>Goodeidae</taxon>
        <taxon>Ilyodon</taxon>
    </lineage>
</organism>
<proteinExistence type="predicted"/>
<accession>A0ABV0T9I5</accession>
<evidence type="ECO:0000313" key="2">
    <source>
        <dbReference type="Proteomes" id="UP001482620"/>
    </source>
</evidence>
<keyword evidence="2" id="KW-1185">Reference proteome</keyword>
<protein>
    <submittedName>
        <fullName evidence="1">Uncharacterized protein</fullName>
    </submittedName>
</protein>
<gene>
    <name evidence="1" type="ORF">ILYODFUR_011622</name>
</gene>
<dbReference type="Proteomes" id="UP001482620">
    <property type="component" value="Unassembled WGS sequence"/>
</dbReference>